<dbReference type="Proteomes" id="UP000092600">
    <property type="component" value="Unassembled WGS sequence"/>
</dbReference>
<comment type="caution">
    <text evidence="14">The sequence shown here is derived from an EMBL/GenBank/DDBJ whole genome shotgun (WGS) entry which is preliminary data.</text>
</comment>
<dbReference type="Pfam" id="PF22594">
    <property type="entry name" value="GTP-eEF1A_C"/>
    <property type="match status" value="1"/>
</dbReference>
<comment type="similarity">
    <text evidence="3">Belongs to the TRAFAC class translation factor GTPase superfamily. Classic translation factor GTPase family. EF-Tu/EF-1A subfamily.</text>
</comment>
<dbReference type="SUPFAM" id="SSF90209">
    <property type="entry name" value="Ran binding protein zinc finger-like"/>
    <property type="match status" value="1"/>
</dbReference>
<evidence type="ECO:0000259" key="13">
    <source>
        <dbReference type="PROSITE" id="PS51722"/>
    </source>
</evidence>
<dbReference type="AlphaFoldDB" id="A0A199UVC1"/>
<evidence type="ECO:0000313" key="15">
    <source>
        <dbReference type="Proteomes" id="UP000092600"/>
    </source>
</evidence>
<dbReference type="InterPro" id="IPR009001">
    <property type="entry name" value="Transl_elong_EF1A/Init_IF2_C"/>
</dbReference>
<dbReference type="SUPFAM" id="SSF50447">
    <property type="entry name" value="Translation proteins"/>
    <property type="match status" value="1"/>
</dbReference>
<evidence type="ECO:0000256" key="10">
    <source>
        <dbReference type="PROSITE-ProRule" id="PRU00322"/>
    </source>
</evidence>
<reference evidence="14 15" key="1">
    <citation type="journal article" date="2016" name="DNA Res.">
        <title>The draft genome of MD-2 pineapple using hybrid error correction of long reads.</title>
        <authorList>
            <person name="Redwan R.M."/>
            <person name="Saidin A."/>
            <person name="Kumar S.V."/>
        </authorList>
    </citation>
    <scope>NUCLEOTIDE SEQUENCE [LARGE SCALE GENOMIC DNA]</scope>
    <source>
        <strain evidence="15">cv. MD2</strain>
        <tissue evidence="14">Leaf</tissue>
    </source>
</reference>
<feature type="domain" description="Tr-type G" evidence="13">
    <location>
        <begin position="246"/>
        <end position="435"/>
    </location>
</feature>
<dbReference type="InterPro" id="IPR054696">
    <property type="entry name" value="GTP-eEF1A_C"/>
</dbReference>
<accession>A0A199UVC1</accession>
<keyword evidence="5" id="KW-0479">Metal-binding</keyword>
<keyword evidence="4" id="KW-0963">Cytoplasm</keyword>
<dbReference type="InterPro" id="IPR009000">
    <property type="entry name" value="Transl_B-barrel_sf"/>
</dbReference>
<dbReference type="InterPro" id="IPR036443">
    <property type="entry name" value="Znf_RanBP2_sf"/>
</dbReference>
<keyword evidence="8" id="KW-0862">Zinc</keyword>
<dbReference type="PRINTS" id="PR00315">
    <property type="entry name" value="ELONGATNFCT"/>
</dbReference>
<protein>
    <submittedName>
        <fullName evidence="14">HBS1-like protein</fullName>
    </submittedName>
</protein>
<dbReference type="GO" id="GO:0005737">
    <property type="term" value="C:cytoplasm"/>
    <property type="evidence" value="ECO:0007669"/>
    <property type="project" value="UniProtKB-SubCell"/>
</dbReference>
<dbReference type="STRING" id="4615.A0A199UVC1"/>
<dbReference type="Pfam" id="PF00009">
    <property type="entry name" value="GTP_EFTU"/>
    <property type="match status" value="1"/>
</dbReference>
<dbReference type="Gene3D" id="3.40.50.300">
    <property type="entry name" value="P-loop containing nucleotide triphosphate hydrolases"/>
    <property type="match status" value="1"/>
</dbReference>
<dbReference type="GO" id="GO:0008270">
    <property type="term" value="F:zinc ion binding"/>
    <property type="evidence" value="ECO:0007669"/>
    <property type="project" value="UniProtKB-KW"/>
</dbReference>
<dbReference type="EMBL" id="LSRQ01004788">
    <property type="protein sequence ID" value="OAY68699.1"/>
    <property type="molecule type" value="Genomic_DNA"/>
</dbReference>
<dbReference type="PROSITE" id="PS01358">
    <property type="entry name" value="ZF_RANBP2_1"/>
    <property type="match status" value="1"/>
</dbReference>
<dbReference type="Gene3D" id="2.40.30.10">
    <property type="entry name" value="Translation factors"/>
    <property type="match status" value="2"/>
</dbReference>
<gene>
    <name evidence="14" type="ORF">ACMD2_08102</name>
</gene>
<evidence type="ECO:0000256" key="6">
    <source>
        <dbReference type="ARBA" id="ARBA00022741"/>
    </source>
</evidence>
<evidence type="ECO:0000256" key="3">
    <source>
        <dbReference type="ARBA" id="ARBA00007249"/>
    </source>
</evidence>
<dbReference type="GO" id="GO:0005525">
    <property type="term" value="F:GTP binding"/>
    <property type="evidence" value="ECO:0007669"/>
    <property type="project" value="UniProtKB-KW"/>
</dbReference>
<evidence type="ECO:0000256" key="7">
    <source>
        <dbReference type="ARBA" id="ARBA00022771"/>
    </source>
</evidence>
<evidence type="ECO:0000259" key="12">
    <source>
        <dbReference type="PROSITE" id="PS50199"/>
    </source>
</evidence>
<comment type="function">
    <text evidence="1">This protein promotes the GTP-dependent binding of aminoacyl-tRNA to the A-site of ribosomes during protein biosynthesis.</text>
</comment>
<dbReference type="InterPro" id="IPR001876">
    <property type="entry name" value="Znf_RanBP2"/>
</dbReference>
<feature type="domain" description="RanBP2-type" evidence="12">
    <location>
        <begin position="7"/>
        <end position="36"/>
    </location>
</feature>
<dbReference type="InterPro" id="IPR000795">
    <property type="entry name" value="T_Tr_GTP-bd_dom"/>
</dbReference>
<evidence type="ECO:0000256" key="4">
    <source>
        <dbReference type="ARBA" id="ARBA00022490"/>
    </source>
</evidence>
<organism evidence="14 15">
    <name type="scientific">Ananas comosus</name>
    <name type="common">Pineapple</name>
    <name type="synonym">Ananas ananas</name>
    <dbReference type="NCBI Taxonomy" id="4615"/>
    <lineage>
        <taxon>Eukaryota</taxon>
        <taxon>Viridiplantae</taxon>
        <taxon>Streptophyta</taxon>
        <taxon>Embryophyta</taxon>
        <taxon>Tracheophyta</taxon>
        <taxon>Spermatophyta</taxon>
        <taxon>Magnoliopsida</taxon>
        <taxon>Liliopsida</taxon>
        <taxon>Poales</taxon>
        <taxon>Bromeliaceae</taxon>
        <taxon>Bromelioideae</taxon>
        <taxon>Ananas</taxon>
    </lineage>
</organism>
<proteinExistence type="inferred from homology"/>
<sequence length="588" mass="63320">MDELTTKPGIWRCSICTYENDEISSSCDICGVVRDLNGIIGNDSERDVHGKQKGSGVSIMARSLFTPSPSRMPKAALITDGLQATRSEKGYMHTSFNDLQRTFMPPIYNPSVNITPFKFDTPSPDDIVSAGKKPSGTFLKVDTAPSTSAKASSGIKGKKAIVNVLPDNRIAASSSASLVTAGQLDEDESNNNTKEDAAQTLEENLTGLKLDKNSRHNKSNKAMLQYQPEKWMLSDEEQLPSQLNLAIGKGSFAYAWAMDESTYERERGITMTVAVAYFESKNYRVVLLDSPGHKDFVPNMISGATQADAAVLVVDASIGSFEAGMSGNGVGQTKEHAQLTRSFGVEHIIIAVNKMDVVDFSKERFELIKSQLGLFLCSCGFKELSMTWVPLSAMENQNLVATASDTRLTSWYTGYCLLDAIDSLQPPHRDVSKPLLLPICDVITSHTLGQVAACGKLETGAIRVGSKVLLMPSGDLATVRTIERDSTSCSMARAGDNIAVSLPGVDASHVIQGGVLCQPNFPVKVATSLELKVLVLDITIPILVGVQVKLDGAVCVEEFSNCRALGRVFLRASGSTIAVGIVVRVLEH</sequence>
<dbReference type="SUPFAM" id="SSF52540">
    <property type="entry name" value="P-loop containing nucleoside triphosphate hydrolases"/>
    <property type="match status" value="1"/>
</dbReference>
<dbReference type="InterPro" id="IPR027417">
    <property type="entry name" value="P-loop_NTPase"/>
</dbReference>
<evidence type="ECO:0000313" key="14">
    <source>
        <dbReference type="EMBL" id="OAY68699.1"/>
    </source>
</evidence>
<dbReference type="GO" id="GO:0003924">
    <property type="term" value="F:GTPase activity"/>
    <property type="evidence" value="ECO:0007669"/>
    <property type="project" value="InterPro"/>
</dbReference>
<dbReference type="PROSITE" id="PS51722">
    <property type="entry name" value="G_TR_2"/>
    <property type="match status" value="1"/>
</dbReference>
<evidence type="ECO:0000256" key="8">
    <source>
        <dbReference type="ARBA" id="ARBA00022833"/>
    </source>
</evidence>
<keyword evidence="11" id="KW-0175">Coiled coil</keyword>
<name>A0A199UVC1_ANACO</name>
<evidence type="ECO:0000256" key="1">
    <source>
        <dbReference type="ARBA" id="ARBA00003982"/>
    </source>
</evidence>
<evidence type="ECO:0000256" key="5">
    <source>
        <dbReference type="ARBA" id="ARBA00022723"/>
    </source>
</evidence>
<dbReference type="InterPro" id="IPR050100">
    <property type="entry name" value="TRAFAC_GTPase_members"/>
</dbReference>
<dbReference type="Gene3D" id="4.10.1060.10">
    <property type="entry name" value="Zinc finger, RanBP2-type"/>
    <property type="match status" value="1"/>
</dbReference>
<dbReference type="SUPFAM" id="SSF50465">
    <property type="entry name" value="EF-Tu/eEF-1alpha/eIF2-gamma C-terminal domain"/>
    <property type="match status" value="1"/>
</dbReference>
<dbReference type="PROSITE" id="PS50199">
    <property type="entry name" value="ZF_RANBP2_2"/>
    <property type="match status" value="1"/>
</dbReference>
<evidence type="ECO:0000256" key="9">
    <source>
        <dbReference type="ARBA" id="ARBA00023134"/>
    </source>
</evidence>
<keyword evidence="9" id="KW-0342">GTP-binding</keyword>
<dbReference type="FunFam" id="2.40.30.10:FF:000020">
    <property type="entry name" value="Translation elongation factor EF-1"/>
    <property type="match status" value="1"/>
</dbReference>
<comment type="subcellular location">
    <subcellularLocation>
        <location evidence="2">Cytoplasm</location>
    </subcellularLocation>
</comment>
<feature type="coiled-coil region" evidence="11">
    <location>
        <begin position="184"/>
        <end position="211"/>
    </location>
</feature>
<evidence type="ECO:0000256" key="2">
    <source>
        <dbReference type="ARBA" id="ARBA00004496"/>
    </source>
</evidence>
<keyword evidence="7 10" id="KW-0863">Zinc-finger</keyword>
<evidence type="ECO:0000256" key="11">
    <source>
        <dbReference type="SAM" id="Coils"/>
    </source>
</evidence>
<keyword evidence="6" id="KW-0547">Nucleotide-binding</keyword>
<dbReference type="PANTHER" id="PTHR23115">
    <property type="entry name" value="TRANSLATION FACTOR"/>
    <property type="match status" value="1"/>
</dbReference>